<gene>
    <name evidence="3" type="ORF">DPMN_126164</name>
</gene>
<reference evidence="3" key="2">
    <citation type="submission" date="2020-11" db="EMBL/GenBank/DDBJ databases">
        <authorList>
            <person name="McCartney M.A."/>
            <person name="Auch B."/>
            <person name="Kono T."/>
            <person name="Mallez S."/>
            <person name="Becker A."/>
            <person name="Gohl D.M."/>
            <person name="Silverstein K.A.T."/>
            <person name="Koren S."/>
            <person name="Bechman K.B."/>
            <person name="Herman A."/>
            <person name="Abrahante J.E."/>
            <person name="Garbe J."/>
        </authorList>
    </citation>
    <scope>NUCLEOTIDE SEQUENCE</scope>
    <source>
        <strain evidence="3">Duluth1</strain>
        <tissue evidence="3">Whole animal</tissue>
    </source>
</reference>
<keyword evidence="4" id="KW-1185">Reference proteome</keyword>
<proteinExistence type="predicted"/>
<evidence type="ECO:0000256" key="2">
    <source>
        <dbReference type="SAM" id="SignalP"/>
    </source>
</evidence>
<dbReference type="Proteomes" id="UP000828390">
    <property type="component" value="Unassembled WGS sequence"/>
</dbReference>
<organism evidence="3 4">
    <name type="scientific">Dreissena polymorpha</name>
    <name type="common">Zebra mussel</name>
    <name type="synonym">Mytilus polymorpha</name>
    <dbReference type="NCBI Taxonomy" id="45954"/>
    <lineage>
        <taxon>Eukaryota</taxon>
        <taxon>Metazoa</taxon>
        <taxon>Spiralia</taxon>
        <taxon>Lophotrochozoa</taxon>
        <taxon>Mollusca</taxon>
        <taxon>Bivalvia</taxon>
        <taxon>Autobranchia</taxon>
        <taxon>Heteroconchia</taxon>
        <taxon>Euheterodonta</taxon>
        <taxon>Imparidentia</taxon>
        <taxon>Neoheterodontei</taxon>
        <taxon>Myida</taxon>
        <taxon>Dreissenoidea</taxon>
        <taxon>Dreissenidae</taxon>
        <taxon>Dreissena</taxon>
    </lineage>
</organism>
<reference evidence="3" key="1">
    <citation type="journal article" date="2019" name="bioRxiv">
        <title>The Genome of the Zebra Mussel, Dreissena polymorpha: A Resource for Invasive Species Research.</title>
        <authorList>
            <person name="McCartney M.A."/>
            <person name="Auch B."/>
            <person name="Kono T."/>
            <person name="Mallez S."/>
            <person name="Zhang Y."/>
            <person name="Obille A."/>
            <person name="Becker A."/>
            <person name="Abrahante J.E."/>
            <person name="Garbe J."/>
            <person name="Badalamenti J.P."/>
            <person name="Herman A."/>
            <person name="Mangelson H."/>
            <person name="Liachko I."/>
            <person name="Sullivan S."/>
            <person name="Sone E.D."/>
            <person name="Koren S."/>
            <person name="Silverstein K.A.T."/>
            <person name="Beckman K.B."/>
            <person name="Gohl D.M."/>
        </authorList>
    </citation>
    <scope>NUCLEOTIDE SEQUENCE</scope>
    <source>
        <strain evidence="3">Duluth1</strain>
        <tissue evidence="3">Whole animal</tissue>
    </source>
</reference>
<evidence type="ECO:0000313" key="3">
    <source>
        <dbReference type="EMBL" id="KAH3824329.1"/>
    </source>
</evidence>
<evidence type="ECO:0000256" key="1">
    <source>
        <dbReference type="SAM" id="MobiDB-lite"/>
    </source>
</evidence>
<name>A0A9D4JVC6_DREPO</name>
<accession>A0A9D4JVC6</accession>
<dbReference type="OrthoDB" id="6137793at2759"/>
<feature type="signal peptide" evidence="2">
    <location>
        <begin position="1"/>
        <end position="19"/>
    </location>
</feature>
<sequence length="207" mass="21726">MKLTEWLGLMCFCAVGVQVSYQMVAEYNSMMNNCARDGGFCINVLPPPPPPRRVPQRPGTRTRKGGRPGPAGGAAGKPDPNSLGQQHTRLPASVGGGPANANTGAVGGASSLGAPSTPAPANGGPFSIFDNMFGPSNPNDPFGGMGGMLTWSMMTRKKRQVEPGEAAEVPRIMPGENMMTFLSTHCRKSEFDFGCQRTGGMCCLPHL</sequence>
<evidence type="ECO:0000313" key="4">
    <source>
        <dbReference type="Proteomes" id="UP000828390"/>
    </source>
</evidence>
<dbReference type="AlphaFoldDB" id="A0A9D4JVC6"/>
<feature type="region of interest" description="Disordered" evidence="1">
    <location>
        <begin position="45"/>
        <end position="119"/>
    </location>
</feature>
<protein>
    <submittedName>
        <fullName evidence="3">Uncharacterized protein</fullName>
    </submittedName>
</protein>
<comment type="caution">
    <text evidence="3">The sequence shown here is derived from an EMBL/GenBank/DDBJ whole genome shotgun (WGS) entry which is preliminary data.</text>
</comment>
<feature type="chain" id="PRO_5038470045" evidence="2">
    <location>
        <begin position="20"/>
        <end position="207"/>
    </location>
</feature>
<keyword evidence="2" id="KW-0732">Signal</keyword>
<dbReference type="EMBL" id="JAIWYP010000005">
    <property type="protein sequence ID" value="KAH3824329.1"/>
    <property type="molecule type" value="Genomic_DNA"/>
</dbReference>